<name>A0A5C3DZI3_9BASI</name>
<feature type="signal peptide" evidence="1">
    <location>
        <begin position="1"/>
        <end position="20"/>
    </location>
</feature>
<proteinExistence type="predicted"/>
<dbReference type="EMBL" id="OOIN01000006">
    <property type="protein sequence ID" value="SPO23652.1"/>
    <property type="molecule type" value="Genomic_DNA"/>
</dbReference>
<keyword evidence="3" id="KW-1185">Reference proteome</keyword>
<accession>A0A5C3DZI3</accession>
<reference evidence="2 3" key="1">
    <citation type="submission" date="2018-03" db="EMBL/GenBank/DDBJ databases">
        <authorList>
            <person name="Guldener U."/>
        </authorList>
    </citation>
    <scope>NUCLEOTIDE SEQUENCE [LARGE SCALE GENOMIC DNA]</scope>
    <source>
        <strain evidence="2 3">NBRC100155</strain>
    </source>
</reference>
<gene>
    <name evidence="2" type="ORF">UTRI_10121</name>
</gene>
<evidence type="ECO:0000313" key="3">
    <source>
        <dbReference type="Proteomes" id="UP000324022"/>
    </source>
</evidence>
<keyword evidence="1" id="KW-0732">Signal</keyword>
<protein>
    <submittedName>
        <fullName evidence="2">Uncharacterized protein</fullName>
    </submittedName>
</protein>
<evidence type="ECO:0000313" key="2">
    <source>
        <dbReference type="EMBL" id="SPO23652.1"/>
    </source>
</evidence>
<dbReference type="AlphaFoldDB" id="A0A5C3DZI3"/>
<dbReference type="OrthoDB" id="2349768at2759"/>
<sequence>MVRLLNTVFAALLLAVLSFAKINPEYPPYFTSPTKESVWHIGDPVEVEWNNVLYETGTVNVTFQPAPNTALEFLVPKRVVAVNAPAANSCGGECGRVSFVIDNLNKDQDLGSYQIVLTLNDDGTEIPSDIFQVTAWP</sequence>
<feature type="chain" id="PRO_5022674720" evidence="1">
    <location>
        <begin position="21"/>
        <end position="137"/>
    </location>
</feature>
<dbReference type="Proteomes" id="UP000324022">
    <property type="component" value="Unassembled WGS sequence"/>
</dbReference>
<organism evidence="2 3">
    <name type="scientific">Ustilago trichophora</name>
    <dbReference type="NCBI Taxonomy" id="86804"/>
    <lineage>
        <taxon>Eukaryota</taxon>
        <taxon>Fungi</taxon>
        <taxon>Dikarya</taxon>
        <taxon>Basidiomycota</taxon>
        <taxon>Ustilaginomycotina</taxon>
        <taxon>Ustilaginomycetes</taxon>
        <taxon>Ustilaginales</taxon>
        <taxon>Ustilaginaceae</taxon>
        <taxon>Ustilago</taxon>
    </lineage>
</organism>
<evidence type="ECO:0000256" key="1">
    <source>
        <dbReference type="SAM" id="SignalP"/>
    </source>
</evidence>